<dbReference type="PANTHER" id="PTHR10443:SF12">
    <property type="entry name" value="DIPEPTIDASE"/>
    <property type="match status" value="1"/>
</dbReference>
<dbReference type="Gene3D" id="3.20.20.140">
    <property type="entry name" value="Metal-dependent hydrolases"/>
    <property type="match status" value="1"/>
</dbReference>
<organism evidence="1 2">
    <name type="scientific">Stappia sediminis</name>
    <dbReference type="NCBI Taxonomy" id="2692190"/>
    <lineage>
        <taxon>Bacteria</taxon>
        <taxon>Pseudomonadati</taxon>
        <taxon>Pseudomonadota</taxon>
        <taxon>Alphaproteobacteria</taxon>
        <taxon>Hyphomicrobiales</taxon>
        <taxon>Stappiaceae</taxon>
        <taxon>Stappia</taxon>
    </lineage>
</organism>
<dbReference type="Pfam" id="PF01244">
    <property type="entry name" value="Peptidase_M19"/>
    <property type="match status" value="1"/>
</dbReference>
<protein>
    <submittedName>
        <fullName evidence="1">Peptidase</fullName>
    </submittedName>
</protein>
<accession>A0A7X3LWU8</accession>
<reference evidence="1 2" key="1">
    <citation type="submission" date="2019-12" db="EMBL/GenBank/DDBJ databases">
        <authorList>
            <person name="Li M."/>
        </authorList>
    </citation>
    <scope>NUCLEOTIDE SEQUENCE [LARGE SCALE GENOMIC DNA]</scope>
    <source>
        <strain evidence="1 2">GBMRC 2046</strain>
    </source>
</reference>
<dbReference type="SUPFAM" id="SSF51556">
    <property type="entry name" value="Metallo-dependent hydrolases"/>
    <property type="match status" value="1"/>
</dbReference>
<dbReference type="Proteomes" id="UP000433101">
    <property type="component" value="Unassembled WGS sequence"/>
</dbReference>
<gene>
    <name evidence="1" type="ORF">GR183_16790</name>
</gene>
<evidence type="ECO:0000313" key="1">
    <source>
        <dbReference type="EMBL" id="MXN66575.1"/>
    </source>
</evidence>
<dbReference type="AlphaFoldDB" id="A0A7X3LWU8"/>
<dbReference type="CDD" id="cd01301">
    <property type="entry name" value="rDP_like"/>
    <property type="match status" value="1"/>
</dbReference>
<dbReference type="GO" id="GO:0070573">
    <property type="term" value="F:metallodipeptidase activity"/>
    <property type="evidence" value="ECO:0007669"/>
    <property type="project" value="InterPro"/>
</dbReference>
<name>A0A7X3LWU8_9HYPH</name>
<dbReference type="EMBL" id="WUMV01000008">
    <property type="protein sequence ID" value="MXN66575.1"/>
    <property type="molecule type" value="Genomic_DNA"/>
</dbReference>
<dbReference type="InterPro" id="IPR008257">
    <property type="entry name" value="Pept_M19"/>
</dbReference>
<keyword evidence="2" id="KW-1185">Reference proteome</keyword>
<proteinExistence type="predicted"/>
<evidence type="ECO:0000313" key="2">
    <source>
        <dbReference type="Proteomes" id="UP000433101"/>
    </source>
</evidence>
<dbReference type="PROSITE" id="PS51365">
    <property type="entry name" value="RENAL_DIPEPTIDASE_2"/>
    <property type="match status" value="1"/>
</dbReference>
<dbReference type="InterPro" id="IPR032466">
    <property type="entry name" value="Metal_Hydrolase"/>
</dbReference>
<dbReference type="PANTHER" id="PTHR10443">
    <property type="entry name" value="MICROSOMAL DIPEPTIDASE"/>
    <property type="match status" value="1"/>
</dbReference>
<dbReference type="GO" id="GO:0006508">
    <property type="term" value="P:proteolysis"/>
    <property type="evidence" value="ECO:0007669"/>
    <property type="project" value="InterPro"/>
</dbReference>
<dbReference type="RefSeq" id="WP_160776830.1">
    <property type="nucleotide sequence ID" value="NZ_WUMV01000008.1"/>
</dbReference>
<comment type="caution">
    <text evidence="1">The sequence shown here is derived from an EMBL/GenBank/DDBJ whole genome shotgun (WGS) entry which is preliminary data.</text>
</comment>
<sequence length="351" mass="38064">MQPAPVPVFDGHNDTLLKLELQKGTAKDRSFFEKAAFDHIDLPRARTGGFAGGLFAMFVPSRIARNGEAAFNPADQANFAEISHEFAREFTSRLFGQAERIADKAPDAVSICRSSMEIREAMEAGRLAMVLHIEGAEAIGEDLAELEAFHGRGLRSLGPVWSRKNIFGHGVPMAFPASPDTGPGLTDAGKALVKECNRLKIQIDLSHITEKGFWDVAKASDAPLVASHSNAHAVCPSPRNLTDRQLDAIAETRGLAGLNFHVAFTREDGAMRSDTPLETLVRHMDHLIGRLGEDGVALGSDFDGCLVPAAMKDVTGLPNLVDAFRKAGYGEELIEKICWKNWISVLERAGI</sequence>